<dbReference type="GO" id="GO:0006281">
    <property type="term" value="P:DNA repair"/>
    <property type="evidence" value="ECO:0007669"/>
    <property type="project" value="TreeGrafter"/>
</dbReference>
<dbReference type="GO" id="GO:0008094">
    <property type="term" value="F:ATP-dependent activity, acting on DNA"/>
    <property type="evidence" value="ECO:0007669"/>
    <property type="project" value="TreeGrafter"/>
</dbReference>
<keyword evidence="7" id="KW-1185">Reference proteome</keyword>
<evidence type="ECO:0000256" key="4">
    <source>
        <dbReference type="SAM" id="MobiDB-lite"/>
    </source>
</evidence>
<feature type="region of interest" description="Disordered" evidence="4">
    <location>
        <begin position="1"/>
        <end position="141"/>
    </location>
</feature>
<feature type="compositionally biased region" description="Basic residues" evidence="4">
    <location>
        <begin position="102"/>
        <end position="111"/>
    </location>
</feature>
<dbReference type="GO" id="GO:0005634">
    <property type="term" value="C:nucleus"/>
    <property type="evidence" value="ECO:0007669"/>
    <property type="project" value="TreeGrafter"/>
</dbReference>
<dbReference type="SUPFAM" id="SSF52540">
    <property type="entry name" value="P-loop containing nucleoside triphosphate hydrolases"/>
    <property type="match status" value="1"/>
</dbReference>
<evidence type="ECO:0000256" key="3">
    <source>
        <dbReference type="ARBA" id="ARBA00022840"/>
    </source>
</evidence>
<reference evidence="6 7" key="1">
    <citation type="journal article" date="2017" name="Mol. Biol. Evol.">
        <title>The 4-celled Tetrabaena socialis nuclear genome reveals the essential components for genetic control of cell number at the origin of multicellularity in the volvocine lineage.</title>
        <authorList>
            <person name="Featherston J."/>
            <person name="Arakaki Y."/>
            <person name="Hanschen E.R."/>
            <person name="Ferris P.J."/>
            <person name="Michod R.E."/>
            <person name="Olson B.J.S.C."/>
            <person name="Nozaki H."/>
            <person name="Durand P.M."/>
        </authorList>
    </citation>
    <scope>NUCLEOTIDE SEQUENCE [LARGE SCALE GENOMIC DNA]</scope>
    <source>
        <strain evidence="6 7">NIES-571</strain>
    </source>
</reference>
<sequence length="345" mass="36857">MSSRIVDLTLSSDEDEAPARKRPRTTGPAPRPRPEASGDVMIVGEAGGGEVERTRSFSSPPPPDRINTSAHHNCPSCRHPITLASLRRGVRAEPPPPEPKPKARAKGRGKRGAAADSEEEDEEDGDEAAAEGAPPGSARCESKLRTLMAELRAMRAADPTAKALVFTQFSQSLEWLKPRLKSEGFGHRTITGDMHLRKRTEAIDSFQHDPATTVFLLSVRSGAVGINLTAADHVFLMEPCMNPAMEEQAIGRAWRMGQQRPVVVKRLVVQGSVEERIMEVVRTRRAASGSSAAAADPAAAGPSSAAAATAPSGGRSGAGSLRADKVELRINELDLLFSEPAFRQA</sequence>
<comment type="caution">
    <text evidence="6">The sequence shown here is derived from an EMBL/GenBank/DDBJ whole genome shotgun (WGS) entry which is preliminary data.</text>
</comment>
<accession>A0A2J8A0L7</accession>
<dbReference type="InterPro" id="IPR049730">
    <property type="entry name" value="SNF2/RAD54-like_C"/>
</dbReference>
<evidence type="ECO:0000313" key="7">
    <source>
        <dbReference type="Proteomes" id="UP000236333"/>
    </source>
</evidence>
<feature type="region of interest" description="Disordered" evidence="4">
    <location>
        <begin position="288"/>
        <end position="321"/>
    </location>
</feature>
<dbReference type="CDD" id="cd18793">
    <property type="entry name" value="SF2_C_SNF"/>
    <property type="match status" value="1"/>
</dbReference>
<evidence type="ECO:0000256" key="1">
    <source>
        <dbReference type="ARBA" id="ARBA00022741"/>
    </source>
</evidence>
<feature type="domain" description="Helicase C-terminal" evidence="5">
    <location>
        <begin position="143"/>
        <end position="298"/>
    </location>
</feature>
<keyword evidence="2" id="KW-0378">Hydrolase</keyword>
<keyword evidence="1" id="KW-0547">Nucleotide-binding</keyword>
<dbReference type="Proteomes" id="UP000236333">
    <property type="component" value="Unassembled WGS sequence"/>
</dbReference>
<evidence type="ECO:0000313" key="6">
    <source>
        <dbReference type="EMBL" id="PNH06056.1"/>
    </source>
</evidence>
<keyword evidence="3" id="KW-0067">ATP-binding</keyword>
<dbReference type="InterPro" id="IPR001650">
    <property type="entry name" value="Helicase_C-like"/>
</dbReference>
<dbReference type="GO" id="GO:0005524">
    <property type="term" value="F:ATP binding"/>
    <property type="evidence" value="ECO:0007669"/>
    <property type="project" value="UniProtKB-KW"/>
</dbReference>
<name>A0A2J8A0L7_9CHLO</name>
<evidence type="ECO:0000259" key="5">
    <source>
        <dbReference type="PROSITE" id="PS51194"/>
    </source>
</evidence>
<dbReference type="PANTHER" id="PTHR45626:SF38">
    <property type="entry name" value="DEAD-BOX PROTEIN"/>
    <property type="match status" value="1"/>
</dbReference>
<dbReference type="GO" id="GO:0016787">
    <property type="term" value="F:hydrolase activity"/>
    <property type="evidence" value="ECO:0007669"/>
    <property type="project" value="UniProtKB-KW"/>
</dbReference>
<dbReference type="OrthoDB" id="568332at2759"/>
<organism evidence="6 7">
    <name type="scientific">Tetrabaena socialis</name>
    <dbReference type="NCBI Taxonomy" id="47790"/>
    <lineage>
        <taxon>Eukaryota</taxon>
        <taxon>Viridiplantae</taxon>
        <taxon>Chlorophyta</taxon>
        <taxon>core chlorophytes</taxon>
        <taxon>Chlorophyceae</taxon>
        <taxon>CS clade</taxon>
        <taxon>Chlamydomonadales</taxon>
        <taxon>Tetrabaenaceae</taxon>
        <taxon>Tetrabaena</taxon>
    </lineage>
</organism>
<dbReference type="PROSITE" id="PS51194">
    <property type="entry name" value="HELICASE_CTER"/>
    <property type="match status" value="1"/>
</dbReference>
<dbReference type="PANTHER" id="PTHR45626">
    <property type="entry name" value="TRANSCRIPTION TERMINATION FACTOR 2-RELATED"/>
    <property type="match status" value="1"/>
</dbReference>
<dbReference type="SMART" id="SM00490">
    <property type="entry name" value="HELICc"/>
    <property type="match status" value="1"/>
</dbReference>
<dbReference type="Gene3D" id="3.40.50.300">
    <property type="entry name" value="P-loop containing nucleotide triphosphate hydrolases"/>
    <property type="match status" value="1"/>
</dbReference>
<proteinExistence type="predicted"/>
<dbReference type="AlphaFoldDB" id="A0A2J8A0L7"/>
<dbReference type="InterPro" id="IPR027417">
    <property type="entry name" value="P-loop_NTPase"/>
</dbReference>
<dbReference type="Pfam" id="PF00271">
    <property type="entry name" value="Helicase_C"/>
    <property type="match status" value="1"/>
</dbReference>
<evidence type="ECO:0000256" key="2">
    <source>
        <dbReference type="ARBA" id="ARBA00022801"/>
    </source>
</evidence>
<protein>
    <submittedName>
        <fullName evidence="6">DNA repair protein RAD5</fullName>
    </submittedName>
</protein>
<feature type="compositionally biased region" description="Low complexity" evidence="4">
    <location>
        <begin position="288"/>
        <end position="313"/>
    </location>
</feature>
<feature type="compositionally biased region" description="Acidic residues" evidence="4">
    <location>
        <begin position="116"/>
        <end position="129"/>
    </location>
</feature>
<dbReference type="EMBL" id="PGGS01000261">
    <property type="protein sequence ID" value="PNH06056.1"/>
    <property type="molecule type" value="Genomic_DNA"/>
</dbReference>
<gene>
    <name evidence="6" type="ORF">TSOC_007622</name>
</gene>
<dbReference type="InterPro" id="IPR050628">
    <property type="entry name" value="SNF2_RAD54_helicase_TF"/>
</dbReference>